<evidence type="ECO:0000256" key="1">
    <source>
        <dbReference type="ARBA" id="ARBA00004651"/>
    </source>
</evidence>
<keyword evidence="4 7" id="KW-0812">Transmembrane</keyword>
<dbReference type="GO" id="GO:0005886">
    <property type="term" value="C:plasma membrane"/>
    <property type="evidence" value="ECO:0007669"/>
    <property type="project" value="UniProtKB-SubCell"/>
</dbReference>
<dbReference type="Gene3D" id="1.10.3720.10">
    <property type="entry name" value="MetI-like"/>
    <property type="match status" value="1"/>
</dbReference>
<evidence type="ECO:0000256" key="6">
    <source>
        <dbReference type="ARBA" id="ARBA00023136"/>
    </source>
</evidence>
<evidence type="ECO:0000256" key="3">
    <source>
        <dbReference type="ARBA" id="ARBA00022475"/>
    </source>
</evidence>
<dbReference type="Pfam" id="PF00528">
    <property type="entry name" value="BPD_transp_1"/>
    <property type="match status" value="1"/>
</dbReference>
<dbReference type="AlphaFoldDB" id="A0A1C0ZXR9"/>
<comment type="subcellular location">
    <subcellularLocation>
        <location evidence="1 7">Cell membrane</location>
        <topology evidence="1 7">Multi-pass membrane protein</topology>
    </subcellularLocation>
</comment>
<dbReference type="SUPFAM" id="SSF161098">
    <property type="entry name" value="MetI-like"/>
    <property type="match status" value="1"/>
</dbReference>
<dbReference type="PANTHER" id="PTHR43744:SF3">
    <property type="entry name" value="LACTOSE TRANSPORT SYSTEM PERMEASE PROTEIN LACG"/>
    <property type="match status" value="1"/>
</dbReference>
<keyword evidence="6 7" id="KW-0472">Membrane</keyword>
<evidence type="ECO:0000313" key="10">
    <source>
        <dbReference type="Proteomes" id="UP000093309"/>
    </source>
</evidence>
<dbReference type="CDD" id="cd06261">
    <property type="entry name" value="TM_PBP2"/>
    <property type="match status" value="1"/>
</dbReference>
<evidence type="ECO:0000256" key="4">
    <source>
        <dbReference type="ARBA" id="ARBA00022692"/>
    </source>
</evidence>
<reference evidence="10" key="1">
    <citation type="submission" date="2016-05" db="EMBL/GenBank/DDBJ databases">
        <title>Paenibacillus oryzae. sp. nov., isolated from the rice root.</title>
        <authorList>
            <person name="Zhang J."/>
            <person name="Zhang X."/>
        </authorList>
    </citation>
    <scope>NUCLEOTIDE SEQUENCE [LARGE SCALE GENOMIC DNA]</scope>
    <source>
        <strain evidence="10">KCTC13222</strain>
    </source>
</reference>
<keyword evidence="5 7" id="KW-1133">Transmembrane helix</keyword>
<feature type="transmembrane region" description="Helical" evidence="7">
    <location>
        <begin position="109"/>
        <end position="130"/>
    </location>
</feature>
<keyword evidence="2 7" id="KW-0813">Transport</keyword>
<feature type="transmembrane region" description="Helical" evidence="7">
    <location>
        <begin position="77"/>
        <end position="97"/>
    </location>
</feature>
<dbReference type="GO" id="GO:0055085">
    <property type="term" value="P:transmembrane transport"/>
    <property type="evidence" value="ECO:0007669"/>
    <property type="project" value="InterPro"/>
</dbReference>
<dbReference type="PANTHER" id="PTHR43744">
    <property type="entry name" value="ABC TRANSPORTER PERMEASE PROTEIN MG189-RELATED-RELATED"/>
    <property type="match status" value="1"/>
</dbReference>
<evidence type="ECO:0000313" key="9">
    <source>
        <dbReference type="EMBL" id="OCT12869.1"/>
    </source>
</evidence>
<evidence type="ECO:0000256" key="2">
    <source>
        <dbReference type="ARBA" id="ARBA00022448"/>
    </source>
</evidence>
<keyword evidence="3" id="KW-1003">Cell membrane</keyword>
<feature type="transmembrane region" description="Helical" evidence="7">
    <location>
        <begin position="186"/>
        <end position="211"/>
    </location>
</feature>
<evidence type="ECO:0000259" key="8">
    <source>
        <dbReference type="PROSITE" id="PS50928"/>
    </source>
</evidence>
<comment type="caution">
    <text evidence="9">The sequence shown here is derived from an EMBL/GenBank/DDBJ whole genome shotgun (WGS) entry which is preliminary data.</text>
</comment>
<dbReference type="Proteomes" id="UP000093309">
    <property type="component" value="Unassembled WGS sequence"/>
</dbReference>
<keyword evidence="10" id="KW-1185">Reference proteome</keyword>
<name>A0A1C0ZXR9_9BACL</name>
<evidence type="ECO:0000256" key="5">
    <source>
        <dbReference type="ARBA" id="ARBA00022989"/>
    </source>
</evidence>
<feature type="transmembrane region" description="Helical" evidence="7">
    <location>
        <begin position="15"/>
        <end position="37"/>
    </location>
</feature>
<feature type="transmembrane region" description="Helical" evidence="7">
    <location>
        <begin position="142"/>
        <end position="165"/>
    </location>
</feature>
<feature type="domain" description="ABC transmembrane type-1" evidence="8">
    <location>
        <begin position="74"/>
        <end position="265"/>
    </location>
</feature>
<dbReference type="STRING" id="512399.A8709_21290"/>
<sequence>MSQSSALTTKRKPGFIVLEVILLAMALLYLFPVIYLFGASMKKSAEFYEPLKLPHWYFGNYAKVFEQTHLFQALGNTLYICLVTLIINILVSSMAGYIIGRNQHRYFQLLFYVFLSGMIIPVQTSMVPLFKLEQFLHMQSSLTYLCLLYVAGGIPYGTMVYTGFIKSVPRELEESASIDGAGRFRTFWSIIFPLLLPATGTILVTTVFWYWNDFVSPLLYLDINHTPTLITLIFKFKVDRGVDWGPIFSICVLATVPLIILFLFTQKYLIKGFIAGAVKG</sequence>
<dbReference type="PROSITE" id="PS50928">
    <property type="entry name" value="ABC_TM1"/>
    <property type="match status" value="1"/>
</dbReference>
<evidence type="ECO:0000256" key="7">
    <source>
        <dbReference type="RuleBase" id="RU363032"/>
    </source>
</evidence>
<dbReference type="EMBL" id="LYPC01000026">
    <property type="protein sequence ID" value="OCT12869.1"/>
    <property type="molecule type" value="Genomic_DNA"/>
</dbReference>
<dbReference type="RefSeq" id="WP_065854826.1">
    <property type="nucleotide sequence ID" value="NZ_LYPC01000026.1"/>
</dbReference>
<accession>A0A1C0ZXR9</accession>
<gene>
    <name evidence="9" type="ORF">A8709_21290</name>
</gene>
<proteinExistence type="inferred from homology"/>
<dbReference type="InterPro" id="IPR000515">
    <property type="entry name" value="MetI-like"/>
</dbReference>
<organism evidence="9 10">
    <name type="scientific">Paenibacillus pectinilyticus</name>
    <dbReference type="NCBI Taxonomy" id="512399"/>
    <lineage>
        <taxon>Bacteria</taxon>
        <taxon>Bacillati</taxon>
        <taxon>Bacillota</taxon>
        <taxon>Bacilli</taxon>
        <taxon>Bacillales</taxon>
        <taxon>Paenibacillaceae</taxon>
        <taxon>Paenibacillus</taxon>
    </lineage>
</organism>
<feature type="transmembrane region" description="Helical" evidence="7">
    <location>
        <begin position="244"/>
        <end position="264"/>
    </location>
</feature>
<protein>
    <recommendedName>
        <fullName evidence="8">ABC transmembrane type-1 domain-containing protein</fullName>
    </recommendedName>
</protein>
<comment type="similarity">
    <text evidence="7">Belongs to the binding-protein-dependent transport system permease family.</text>
</comment>
<dbReference type="InterPro" id="IPR035906">
    <property type="entry name" value="MetI-like_sf"/>
</dbReference>
<dbReference type="OrthoDB" id="9772609at2"/>